<proteinExistence type="predicted"/>
<evidence type="ECO:0000313" key="2">
    <source>
        <dbReference type="EMBL" id="HIF37411.1"/>
    </source>
</evidence>
<gene>
    <name evidence="2" type="ORF">EYQ70_03275</name>
</gene>
<feature type="region of interest" description="Disordered" evidence="1">
    <location>
        <begin position="15"/>
        <end position="38"/>
    </location>
</feature>
<organism evidence="2 3">
    <name type="scientific">Marine Group III euryarchaeote</name>
    <dbReference type="NCBI Taxonomy" id="2173149"/>
    <lineage>
        <taxon>Archaea</taxon>
        <taxon>Methanobacteriati</taxon>
        <taxon>Thermoplasmatota</taxon>
        <taxon>Thermoplasmata</taxon>
        <taxon>Candidatus Thermoprofundales</taxon>
    </lineage>
</organism>
<dbReference type="EMBL" id="DUCX01000049">
    <property type="protein sequence ID" value="HIF37411.1"/>
    <property type="molecule type" value="Genomic_DNA"/>
</dbReference>
<evidence type="ECO:0000256" key="1">
    <source>
        <dbReference type="SAM" id="MobiDB-lite"/>
    </source>
</evidence>
<dbReference type="Proteomes" id="UP000585802">
    <property type="component" value="Unassembled WGS sequence"/>
</dbReference>
<comment type="caution">
    <text evidence="2">The sequence shown here is derived from an EMBL/GenBank/DDBJ whole genome shotgun (WGS) entry which is preliminary data.</text>
</comment>
<evidence type="ECO:0000313" key="3">
    <source>
        <dbReference type="Proteomes" id="UP000585802"/>
    </source>
</evidence>
<sequence length="38" mass="4299">MGNGVDFMMHTHEWHGKAPNDEQLEAALNQNPETLGDY</sequence>
<reference evidence="3" key="1">
    <citation type="journal article" date="2019" name="bioRxiv">
        <title>Genome diversification in globally distributed novel marine Proteobacteria is linked to environmental adaptation.</title>
        <authorList>
            <person name="Zhou Z."/>
            <person name="Tran P.Q."/>
            <person name="Kieft K."/>
            <person name="Anantharaman K."/>
        </authorList>
    </citation>
    <scope>NUCLEOTIDE SEQUENCE [LARGE SCALE GENOMIC DNA]</scope>
</reference>
<protein>
    <submittedName>
        <fullName evidence="2">Transketolase</fullName>
    </submittedName>
</protein>
<name>A0A7J4GWW2_9ARCH</name>
<feature type="compositionally biased region" description="Polar residues" evidence="1">
    <location>
        <begin position="28"/>
        <end position="38"/>
    </location>
</feature>
<dbReference type="AlphaFoldDB" id="A0A7J4GWW2"/>
<feature type="non-terminal residue" evidence="2">
    <location>
        <position position="1"/>
    </location>
</feature>
<accession>A0A7J4GWW2</accession>